<dbReference type="KEGG" id="chg:AXF12_02465"/>
<dbReference type="PANTHER" id="PTHR36452">
    <property type="entry name" value="CHROMOSOME 12, WHOLE GENOME SHOTGUN SEQUENCE"/>
    <property type="match status" value="1"/>
</dbReference>
<dbReference type="PIRSF" id="PIRSF028451">
    <property type="entry name" value="UCP028451"/>
    <property type="match status" value="1"/>
</dbReference>
<dbReference type="PANTHER" id="PTHR36452:SF1">
    <property type="entry name" value="DUF2461 DOMAIN-CONTAINING PROTEIN"/>
    <property type="match status" value="1"/>
</dbReference>
<evidence type="ECO:0008006" key="5">
    <source>
        <dbReference type="Google" id="ProtNLM"/>
    </source>
</evidence>
<evidence type="ECO:0000313" key="3">
    <source>
        <dbReference type="Proteomes" id="UP000065822"/>
    </source>
</evidence>
<accession>A0AAX2GXX3</accession>
<dbReference type="InterPro" id="IPR015996">
    <property type="entry name" value="UCP028451"/>
</dbReference>
<dbReference type="RefSeq" id="WP_066428056.1">
    <property type="nucleotide sequence ID" value="NZ_CP014227.1"/>
</dbReference>
<keyword evidence="3" id="KW-1185">Reference proteome</keyword>
<dbReference type="AlphaFoldDB" id="A0AAX2GXX3"/>
<dbReference type="NCBIfam" id="TIGR02453">
    <property type="entry name" value="TIGR02453 family protein"/>
    <property type="match status" value="1"/>
</dbReference>
<dbReference type="Proteomes" id="UP000065822">
    <property type="component" value="Chromosome"/>
</dbReference>
<protein>
    <recommendedName>
        <fullName evidence="5">TIGR02453 family protein</fullName>
    </recommendedName>
</protein>
<dbReference type="EMBL" id="LT906449">
    <property type="protein sequence ID" value="SNV09950.1"/>
    <property type="molecule type" value="Genomic_DNA"/>
</dbReference>
<reference evidence="2 4" key="2">
    <citation type="submission" date="2017-06" db="EMBL/GenBank/DDBJ databases">
        <authorList>
            <consortium name="Pathogen Informatics"/>
        </authorList>
    </citation>
    <scope>NUCLEOTIDE SEQUENCE [LARGE SCALE GENOMIC DNA]</scope>
    <source>
        <strain evidence="2 4">NCTC12947</strain>
    </source>
</reference>
<reference evidence="1 3" key="1">
    <citation type="submission" date="2016-02" db="EMBL/GenBank/DDBJ databases">
        <authorList>
            <person name="Holder M.E."/>
            <person name="Ajami N.J."/>
            <person name="Petrosino J.F."/>
        </authorList>
    </citation>
    <scope>NUCLEOTIDE SEQUENCE [LARGE SCALE GENOMIC DNA]</scope>
    <source>
        <strain evidence="1 3">CCUG 32990</strain>
    </source>
</reference>
<organism evidence="2 4">
    <name type="scientific">Capnocytophaga haemolytica</name>
    <dbReference type="NCBI Taxonomy" id="45243"/>
    <lineage>
        <taxon>Bacteria</taxon>
        <taxon>Pseudomonadati</taxon>
        <taxon>Bacteroidota</taxon>
        <taxon>Flavobacteriia</taxon>
        <taxon>Flavobacteriales</taxon>
        <taxon>Flavobacteriaceae</taxon>
        <taxon>Capnocytophaga</taxon>
    </lineage>
</organism>
<dbReference type="EMBL" id="CP014227">
    <property type="protein sequence ID" value="AMD84490.1"/>
    <property type="molecule type" value="Genomic_DNA"/>
</dbReference>
<proteinExistence type="predicted"/>
<sequence>MTTEVFKFLSELVQNNNRQWFEAHKEQYQKAKNEADSFFHKVYDAVADVDTVGAIKIYRIYRDLRFSKDKTPYKDHFGLYIGRKQPHNRGAYYLHLSPEQVFVAGGFYGPEKDDLYRIRKELELEGEAFLKILNSKPIQQYFGGELAGEELKSAPKGFAKDDPMVAYIRKKQFYLMRSFAVEDALSDRFFSEVVDSFKAMRPFFEFMTTALTTNLNGEPIL</sequence>
<dbReference type="InterPro" id="IPR012808">
    <property type="entry name" value="CHP02453"/>
</dbReference>
<dbReference type="Pfam" id="PF09365">
    <property type="entry name" value="DUF2461"/>
    <property type="match status" value="1"/>
</dbReference>
<dbReference type="Proteomes" id="UP000215539">
    <property type="component" value="Chromosome 1"/>
</dbReference>
<evidence type="ECO:0000313" key="1">
    <source>
        <dbReference type="EMBL" id="AMD84490.1"/>
    </source>
</evidence>
<name>A0AAX2GXX3_9FLAO</name>
<evidence type="ECO:0000313" key="2">
    <source>
        <dbReference type="EMBL" id="SNV09950.1"/>
    </source>
</evidence>
<gene>
    <name evidence="1" type="ORF">AXF12_02465</name>
    <name evidence="2" type="ORF">SAMEA44541418_01252</name>
</gene>
<evidence type="ECO:0000313" key="4">
    <source>
        <dbReference type="Proteomes" id="UP000215539"/>
    </source>
</evidence>